<organism evidence="1 2">
    <name type="scientific">Sphaerodactylus townsendi</name>
    <dbReference type="NCBI Taxonomy" id="933632"/>
    <lineage>
        <taxon>Eukaryota</taxon>
        <taxon>Metazoa</taxon>
        <taxon>Chordata</taxon>
        <taxon>Craniata</taxon>
        <taxon>Vertebrata</taxon>
        <taxon>Euteleostomi</taxon>
        <taxon>Lepidosauria</taxon>
        <taxon>Squamata</taxon>
        <taxon>Bifurcata</taxon>
        <taxon>Gekkota</taxon>
        <taxon>Sphaerodactylidae</taxon>
        <taxon>Sphaerodactylus</taxon>
    </lineage>
</organism>
<evidence type="ECO:0000313" key="2">
    <source>
        <dbReference type="Proteomes" id="UP000827872"/>
    </source>
</evidence>
<reference evidence="1" key="1">
    <citation type="submission" date="2021-08" db="EMBL/GenBank/DDBJ databases">
        <title>The first chromosome-level gecko genome reveals the dynamic sex chromosomes of Neotropical dwarf geckos (Sphaerodactylidae: Sphaerodactylus).</title>
        <authorList>
            <person name="Pinto B.J."/>
            <person name="Keating S.E."/>
            <person name="Gamble T."/>
        </authorList>
    </citation>
    <scope>NUCLEOTIDE SEQUENCE</scope>
    <source>
        <strain evidence="1">TG3544</strain>
    </source>
</reference>
<keyword evidence="1" id="KW-0418">Kinase</keyword>
<keyword evidence="2" id="KW-1185">Reference proteome</keyword>
<name>A0ACB8G7E5_9SAUR</name>
<proteinExistence type="predicted"/>
<dbReference type="Proteomes" id="UP000827872">
    <property type="component" value="Linkage Group LG01"/>
</dbReference>
<dbReference type="EMBL" id="CM037614">
    <property type="protein sequence ID" value="KAH8015695.1"/>
    <property type="molecule type" value="Genomic_DNA"/>
</dbReference>
<protein>
    <submittedName>
        <fullName evidence="1">Map microtubule affinity-regulating kinase</fullName>
    </submittedName>
</protein>
<accession>A0ACB8G7E5</accession>
<keyword evidence="1" id="KW-0808">Transferase</keyword>
<evidence type="ECO:0000313" key="1">
    <source>
        <dbReference type="EMBL" id="KAH8015695.1"/>
    </source>
</evidence>
<comment type="caution">
    <text evidence="1">The sequence shown here is derived from an EMBL/GenBank/DDBJ whole genome shotgun (WGS) entry which is preliminary data.</text>
</comment>
<sequence length="225" mass="24957">MKDRWMNVGHEDDELKPYVEPLPDYKDPRRTELMISMGYTREEIQDSLVSQKYNEVMATYLLLGYKNSELDNDTITLKPRPQPDLTNSTAPSPSHKVQRSVSANPKQRRFSDQVPTIPTSTSYSKKTQAANAENKRPEEERDRKASSTVKVPASPLAGLERKKSTPSPSTNKKASLSHDQHELGAITHCDAGAHQAGQALHPEQAKIGLPSGGIRGWGVSVFARP</sequence>
<gene>
    <name evidence="1" type="primary">MARK2_1</name>
    <name evidence="1" type="ORF">K3G42_007478</name>
</gene>